<reference evidence="15" key="1">
    <citation type="submission" date="2023-06" db="EMBL/GenBank/DDBJ databases">
        <title>Identification of a novel pathogenic adenovirus species in African Grey Parrot unveils distinct lineage within aviadenoviruses.</title>
        <authorList>
            <person name="Das T."/>
            <person name="Raidal S."/>
            <person name="Das S."/>
        </authorList>
    </citation>
    <scope>NUCLEOTIDE SEQUENCE</scope>
    <source>
        <strain evidence="15">CS23-0540</strain>
    </source>
</reference>
<dbReference type="GO" id="GO:0039657">
    <property type="term" value="P:symbiont-mediated suppression of host gene expression"/>
    <property type="evidence" value="ECO:0007669"/>
    <property type="project" value="UniProtKB-KW"/>
</dbReference>
<keyword evidence="1" id="KW-0813">Transport</keyword>
<feature type="compositionally biased region" description="Basic and acidic residues" evidence="14">
    <location>
        <begin position="36"/>
        <end position="47"/>
    </location>
</feature>
<evidence type="ECO:0000256" key="4">
    <source>
        <dbReference type="ARBA" id="ARBA00022581"/>
    </source>
</evidence>
<dbReference type="InterPro" id="IPR003381">
    <property type="entry name" value="L4"/>
</dbReference>
<keyword evidence="7" id="KW-0694">RNA-binding</keyword>
<feature type="compositionally biased region" description="Basic and acidic residues" evidence="14">
    <location>
        <begin position="200"/>
        <end position="224"/>
    </location>
</feature>
<evidence type="ECO:0000256" key="12">
    <source>
        <dbReference type="ARBA" id="ARBA00023247"/>
    </source>
</evidence>
<dbReference type="GO" id="GO:0039704">
    <property type="term" value="P:viral translational shunt"/>
    <property type="evidence" value="ECO:0007669"/>
    <property type="project" value="InterPro"/>
</dbReference>
<keyword evidence="8" id="KW-0426">Late protein</keyword>
<proteinExistence type="predicted"/>
<feature type="compositionally biased region" description="Basic and acidic residues" evidence="14">
    <location>
        <begin position="112"/>
        <end position="136"/>
    </location>
</feature>
<keyword evidence="4" id="KW-0945">Host-virus interaction</keyword>
<keyword evidence="12" id="KW-1262">Eukaryotic host gene expression shutoff by virus</keyword>
<feature type="region of interest" description="Disordered" evidence="14">
    <location>
        <begin position="102"/>
        <end position="224"/>
    </location>
</feature>
<evidence type="ECO:0000256" key="2">
    <source>
        <dbReference type="ARBA" id="ARBA00022481"/>
    </source>
</evidence>
<evidence type="ECO:0000256" key="13">
    <source>
        <dbReference type="ARBA" id="ARBA00023325"/>
    </source>
</evidence>
<evidence type="ECO:0000256" key="7">
    <source>
        <dbReference type="ARBA" id="ARBA00022884"/>
    </source>
</evidence>
<dbReference type="Pfam" id="PF02438">
    <property type="entry name" value="Adeno_100"/>
    <property type="match status" value="1"/>
</dbReference>
<dbReference type="GO" id="GO:0003723">
    <property type="term" value="F:RNA binding"/>
    <property type="evidence" value="ECO:0007669"/>
    <property type="project" value="UniProtKB-KW"/>
</dbReference>
<feature type="region of interest" description="Disordered" evidence="14">
    <location>
        <begin position="810"/>
        <end position="973"/>
    </location>
</feature>
<keyword evidence="13" id="KW-1075">Inhibition of eukaryotic host translation factors by virus</keyword>
<feature type="region of interest" description="Disordered" evidence="14">
    <location>
        <begin position="25"/>
        <end position="80"/>
    </location>
</feature>
<feature type="compositionally biased region" description="Polar residues" evidence="14">
    <location>
        <begin position="138"/>
        <end position="148"/>
    </location>
</feature>
<keyword evidence="11" id="KW-1035">Host cytoplasm</keyword>
<evidence type="ECO:0000256" key="8">
    <source>
        <dbReference type="ARBA" id="ARBA00022921"/>
    </source>
</evidence>
<keyword evidence="10" id="KW-0143">Chaperone</keyword>
<dbReference type="GO" id="GO:0039606">
    <property type="term" value="P:symbiont-mediated suppression of host translation initiation"/>
    <property type="evidence" value="ECO:0007669"/>
    <property type="project" value="UniProtKB-KW"/>
</dbReference>
<dbReference type="EMBL" id="OR096706">
    <property type="protein sequence ID" value="XBY87769.1"/>
    <property type="molecule type" value="Genomic_DNA"/>
</dbReference>
<evidence type="ECO:0000256" key="10">
    <source>
        <dbReference type="ARBA" id="ARBA00023186"/>
    </source>
</evidence>
<evidence type="ECO:0000256" key="5">
    <source>
        <dbReference type="ARBA" id="ARBA00022586"/>
    </source>
</evidence>
<feature type="compositionally biased region" description="Basic residues" evidence="14">
    <location>
        <begin position="915"/>
        <end position="925"/>
    </location>
</feature>
<evidence type="ECO:0000256" key="11">
    <source>
        <dbReference type="ARBA" id="ARBA00023200"/>
    </source>
</evidence>
<evidence type="ECO:0000313" key="15">
    <source>
        <dbReference type="EMBL" id="XBY87769.1"/>
    </source>
</evidence>
<keyword evidence="5" id="KW-1155">Translational shunt</keyword>
<feature type="compositionally biased region" description="Basic and acidic residues" evidence="14">
    <location>
        <begin position="173"/>
        <end position="184"/>
    </location>
</feature>
<keyword evidence="9" id="KW-1190">Host gene expression shutoff by virus</keyword>
<keyword evidence="6" id="KW-1193">Eukaryotic host translation shutoff by virus</keyword>
<sequence length="973" mass="108913">MSVVSALLFPFLLLPLELSGTPPPFPVAGDSSETCSSRDLRSSRETLSHWPPISRKDTPHALTGPKGKHQPFRFAPGREHAVKRNEGTMEGLSNEHPRLVEQDGHAPQTDEPSPHKDVSERTENYATKTEGDEMVQKEQPSLPQAESENLSEESCDYEQPLRTAEAGSLTGDVDSRGAEGERASGGDGLESTGPSGSRPAADRDATETDRRRPERAADDPSPDRCFCHFRKSMERQAVLIAQSLKDTEANETPYPLTVERLQYQFERFVFNPRLSVPQEQREVRYNFYPPFMLPKAICNYHIFALTAPIPPSCKANRSGTETLRKCWRADTFQLLPKWKTGVEINDSLGSEVVPVGELNQDTKLVPLRADTCRLQWAKDRGSHLLFFSYPSLHMPPKLSKLLMETLLQPFANEITEPATEPSPCVTDEELSLIVDPDNSLSLQDKLCAMQERRLCITMAVRYCVELELMQRVFREPSMVRKVQEVLHHTFHHGYVRVVRETAKANLSNFATFHGVTYSSPLNNCVAASLMEGEDKADYMLDTIYLFLVLTWQTAMGMWHQAIENDTIEAYRKVLEKKRRAIYANGTISEMTDSIVDILLNGDMLGNEMRKALPNFITQSQVSAYRHFLLERANVPPFAAPFLPSDFVSLRFKESQPVHWGHVYLLKTAFYLLRHGGYLWEPNCETEEEQVPSPAVRNYCPCNLCSPHRMALDNMALHNELLAIGTFEVRNPEGKSFKLTPELWTNLYLDKFESIDFFPFVVCHYQDEPTAFTAELRACVTQSPEILSLIRRIQEAREEFLLTKGKGVYKDPQTGEVLSGDTGRERLQGPNLQGGSARPRPTLPPPPKHQSSRTAAPEKAPRALRPIHDGGNGTSPVAPSGRLSGEAAPSRHGPKYAQGEGNCDRGGRTSPLATPHPKRRHRRRVLRQPGLRVGDIGGGGRGVPDSTAPTEAEKAAPIILRKERGETGSSETTR</sequence>
<evidence type="ECO:0000256" key="14">
    <source>
        <dbReference type="SAM" id="MobiDB-lite"/>
    </source>
</evidence>
<keyword evidence="2" id="KW-0488">Methylation</keyword>
<accession>A0AB38ZPD4</accession>
<evidence type="ECO:0000256" key="1">
    <source>
        <dbReference type="ARBA" id="ARBA00022448"/>
    </source>
</evidence>
<evidence type="ECO:0000256" key="9">
    <source>
        <dbReference type="ARBA" id="ARBA00022995"/>
    </source>
</evidence>
<protein>
    <submittedName>
        <fullName evidence="15">100K protein</fullName>
    </submittedName>
</protein>
<name>A0AB38ZPD4_9ADEN</name>
<evidence type="ECO:0000256" key="3">
    <source>
        <dbReference type="ARBA" id="ARBA00022553"/>
    </source>
</evidence>
<keyword evidence="3" id="KW-0597">Phosphoprotein</keyword>
<organism evidence="15">
    <name type="scientific">Psittacine aviadenovirus B</name>
    <dbReference type="NCBI Taxonomy" id="2169709"/>
    <lineage>
        <taxon>Viruses</taxon>
        <taxon>Varidnaviria</taxon>
        <taxon>Bamfordvirae</taxon>
        <taxon>Preplasmiviricota</taxon>
        <taxon>Polisuviricotina</taxon>
        <taxon>Pharingeaviricetes</taxon>
        <taxon>Rowavirales</taxon>
        <taxon>Adenoviridae</taxon>
        <taxon>Aviadenovirus</taxon>
        <taxon>Aviadenovirus rubri</taxon>
    </lineage>
</organism>
<evidence type="ECO:0000256" key="6">
    <source>
        <dbReference type="ARBA" id="ARBA00022809"/>
    </source>
</evidence>